<name>A0AC58SEG8_TOBAC</name>
<reference evidence="2" key="2">
    <citation type="submission" date="2025-08" db="UniProtKB">
        <authorList>
            <consortium name="RefSeq"/>
        </authorList>
    </citation>
    <scope>IDENTIFICATION</scope>
    <source>
        <tissue evidence="2">Leaf</tissue>
    </source>
</reference>
<evidence type="ECO:0000313" key="2">
    <source>
        <dbReference type="RefSeq" id="XP_075083370.1"/>
    </source>
</evidence>
<organism evidence="1 2">
    <name type="scientific">Nicotiana tabacum</name>
    <name type="common">Common tobacco</name>
    <dbReference type="NCBI Taxonomy" id="4097"/>
    <lineage>
        <taxon>Eukaryota</taxon>
        <taxon>Viridiplantae</taxon>
        <taxon>Streptophyta</taxon>
        <taxon>Embryophyta</taxon>
        <taxon>Tracheophyta</taxon>
        <taxon>Spermatophyta</taxon>
        <taxon>Magnoliopsida</taxon>
        <taxon>eudicotyledons</taxon>
        <taxon>Gunneridae</taxon>
        <taxon>Pentapetalae</taxon>
        <taxon>asterids</taxon>
        <taxon>lamiids</taxon>
        <taxon>Solanales</taxon>
        <taxon>Solanaceae</taxon>
        <taxon>Nicotianoideae</taxon>
        <taxon>Nicotianeae</taxon>
        <taxon>Nicotiana</taxon>
    </lineage>
</organism>
<accession>A0AC58SEG8</accession>
<protein>
    <submittedName>
        <fullName evidence="2">Uncharacterized protein LOC142167113</fullName>
    </submittedName>
</protein>
<evidence type="ECO:0000313" key="1">
    <source>
        <dbReference type="Proteomes" id="UP000790787"/>
    </source>
</evidence>
<keyword evidence="1" id="KW-1185">Reference proteome</keyword>
<reference evidence="1" key="1">
    <citation type="journal article" date="2014" name="Nat. Commun.">
        <title>The tobacco genome sequence and its comparison with those of tomato and potato.</title>
        <authorList>
            <person name="Sierro N."/>
            <person name="Battey J.N."/>
            <person name="Ouadi S."/>
            <person name="Bakaher N."/>
            <person name="Bovet L."/>
            <person name="Willig A."/>
            <person name="Goepfert S."/>
            <person name="Peitsch M.C."/>
            <person name="Ivanov N.V."/>
        </authorList>
    </citation>
    <scope>NUCLEOTIDE SEQUENCE [LARGE SCALE GENOMIC DNA]</scope>
</reference>
<proteinExistence type="predicted"/>
<dbReference type="Proteomes" id="UP000790787">
    <property type="component" value="Chromosome 12"/>
</dbReference>
<gene>
    <name evidence="2" type="primary">LOC142167113</name>
</gene>
<sequence length="178" mass="20894">MKLALKAKRKLGFIIGDCKKESFENTLHEEWETYNAIVHSWIMNSVSKDLVSGIIYASDAHAVWEDLKERFDKVNRVRISRYTEQFQGYHKELTLAKEHIVHLHQQRLMKFRNGLNDTYDQARMQILMKTNEPTLNQAYALISQDESQQAMGNLSRQKSLILWLLRGTNERKKCALIL</sequence>
<dbReference type="RefSeq" id="XP_075083370.1">
    <property type="nucleotide sequence ID" value="XM_075227269.1"/>
</dbReference>